<dbReference type="PROSITE" id="PS01274">
    <property type="entry name" value="COA_TRANSF_2"/>
    <property type="match status" value="1"/>
</dbReference>
<dbReference type="PANTHER" id="PTHR13707:SF57">
    <property type="entry name" value="SUCCINYL-COA:3-KETOACID COENZYME A TRANSFERASE SUBUNIT B-RELATED"/>
    <property type="match status" value="1"/>
</dbReference>
<dbReference type="NCBIfam" id="TIGR02428">
    <property type="entry name" value="pcaJ_scoB_fam"/>
    <property type="match status" value="1"/>
</dbReference>
<dbReference type="InterPro" id="IPR004165">
    <property type="entry name" value="CoA_trans_fam_I"/>
</dbReference>
<comment type="similarity">
    <text evidence="1">Belongs to the 3-oxoacid CoA-transferase subunit B family.</text>
</comment>
<dbReference type="GO" id="GO:0008410">
    <property type="term" value="F:CoA-transferase activity"/>
    <property type="evidence" value="ECO:0007669"/>
    <property type="project" value="InterPro"/>
</dbReference>
<accession>A0A953NAV0</accession>
<organism evidence="3 4">
    <name type="scientific">Zwartia hollandica</name>
    <dbReference type="NCBI Taxonomy" id="324606"/>
    <lineage>
        <taxon>Bacteria</taxon>
        <taxon>Pseudomonadati</taxon>
        <taxon>Pseudomonadota</taxon>
        <taxon>Betaproteobacteria</taxon>
        <taxon>Burkholderiales</taxon>
        <taxon>Alcaligenaceae</taxon>
        <taxon>Zwartia</taxon>
    </lineage>
</organism>
<dbReference type="EMBL" id="JAHXRI010000007">
    <property type="protein sequence ID" value="MBZ1350892.1"/>
    <property type="molecule type" value="Genomic_DNA"/>
</dbReference>
<evidence type="ECO:0000256" key="1">
    <source>
        <dbReference type="ARBA" id="ARBA00007047"/>
    </source>
</evidence>
<dbReference type="InterPro" id="IPR004164">
    <property type="entry name" value="CoA_transf_AS"/>
</dbReference>
<dbReference type="PANTHER" id="PTHR13707">
    <property type="entry name" value="KETOACID-COENZYME A TRANSFERASE"/>
    <property type="match status" value="1"/>
</dbReference>
<dbReference type="AlphaFoldDB" id="A0A953NAV0"/>
<reference evidence="3" key="1">
    <citation type="submission" date="2021-07" db="EMBL/GenBank/DDBJ databases">
        <title>New genus and species of the family Alcaligenaceae.</title>
        <authorList>
            <person name="Hahn M.W."/>
        </authorList>
    </citation>
    <scope>NUCLEOTIDE SEQUENCE</scope>
    <source>
        <strain evidence="3">LF4-65</strain>
    </source>
</reference>
<evidence type="ECO:0000313" key="3">
    <source>
        <dbReference type="EMBL" id="MBZ1350892.1"/>
    </source>
</evidence>
<comment type="caution">
    <text evidence="3">The sequence shown here is derived from an EMBL/GenBank/DDBJ whole genome shotgun (WGS) entry which is preliminary data.</text>
</comment>
<keyword evidence="4" id="KW-1185">Reference proteome</keyword>
<keyword evidence="2" id="KW-0808">Transferase</keyword>
<name>A0A953NAV0_9BURK</name>
<dbReference type="Proteomes" id="UP000739565">
    <property type="component" value="Unassembled WGS sequence"/>
</dbReference>
<sequence length="242" mass="25501">MSNVSSSNSDSTLKPLSRSEIAYLVANDFPDGSVVNLGIGMPTQVADHLPTDREILLHSENGILGMGRASVGDEIDLDIINASRTPVTLLAGASITEHTVSFAMMRGGHLDYSVLGGFQVAANGDLANWITSGPDAIAAIGGAMDLAVGARNVIVMMEHVAKDQTPKLMKACTYPLTGAGVVNQVYTDLAIIDIGAEGFEVRAIIEGLSMETLKQKTGAPIKASSKLSVIRRNSEGKPFYDR</sequence>
<dbReference type="InterPro" id="IPR012791">
    <property type="entry name" value="3-oxoacid_CoA-transf_B"/>
</dbReference>
<protein>
    <submittedName>
        <fullName evidence="3">3-oxoacid CoA-transferase subunit B</fullName>
    </submittedName>
</protein>
<evidence type="ECO:0000313" key="4">
    <source>
        <dbReference type="Proteomes" id="UP000739565"/>
    </source>
</evidence>
<proteinExistence type="inferred from homology"/>
<dbReference type="SUPFAM" id="SSF100950">
    <property type="entry name" value="NagB/RpiA/CoA transferase-like"/>
    <property type="match status" value="1"/>
</dbReference>
<dbReference type="Pfam" id="PF01144">
    <property type="entry name" value="CoA_trans"/>
    <property type="match status" value="1"/>
</dbReference>
<dbReference type="Gene3D" id="3.40.1080.10">
    <property type="entry name" value="Glutaconate Coenzyme A-transferase"/>
    <property type="match status" value="1"/>
</dbReference>
<gene>
    <name evidence="3" type="ORF">KZZ10_09580</name>
</gene>
<dbReference type="RefSeq" id="WP_259661298.1">
    <property type="nucleotide sequence ID" value="NZ_JAHXRI010000007.1"/>
</dbReference>
<evidence type="ECO:0000256" key="2">
    <source>
        <dbReference type="ARBA" id="ARBA00022679"/>
    </source>
</evidence>
<dbReference type="InterPro" id="IPR037171">
    <property type="entry name" value="NagB/RpiA_transferase-like"/>
</dbReference>
<dbReference type="SMART" id="SM00882">
    <property type="entry name" value="CoA_trans"/>
    <property type="match status" value="1"/>
</dbReference>